<reference evidence="2" key="1">
    <citation type="submission" date="2021-05" db="EMBL/GenBank/DDBJ databases">
        <authorList>
            <person name="Alioto T."/>
            <person name="Alioto T."/>
            <person name="Gomez Garrido J."/>
        </authorList>
    </citation>
    <scope>NUCLEOTIDE SEQUENCE</scope>
</reference>
<evidence type="ECO:0000313" key="2">
    <source>
        <dbReference type="EMBL" id="CAG6472387.1"/>
    </source>
</evidence>
<dbReference type="EMBL" id="HBUE01070521">
    <property type="protein sequence ID" value="CAG6472387.1"/>
    <property type="molecule type" value="Transcribed_RNA"/>
</dbReference>
<name>A0A8D8BF88_CULPI</name>
<feature type="compositionally biased region" description="Gly residues" evidence="1">
    <location>
        <begin position="1"/>
        <end position="17"/>
    </location>
</feature>
<proteinExistence type="predicted"/>
<protein>
    <submittedName>
        <fullName evidence="2">(northern house mosquito) hypothetical protein</fullName>
    </submittedName>
</protein>
<feature type="region of interest" description="Disordered" evidence="1">
    <location>
        <begin position="1"/>
        <end position="39"/>
    </location>
</feature>
<evidence type="ECO:0000256" key="1">
    <source>
        <dbReference type="SAM" id="MobiDB-lite"/>
    </source>
</evidence>
<organism evidence="2">
    <name type="scientific">Culex pipiens</name>
    <name type="common">House mosquito</name>
    <dbReference type="NCBI Taxonomy" id="7175"/>
    <lineage>
        <taxon>Eukaryota</taxon>
        <taxon>Metazoa</taxon>
        <taxon>Ecdysozoa</taxon>
        <taxon>Arthropoda</taxon>
        <taxon>Hexapoda</taxon>
        <taxon>Insecta</taxon>
        <taxon>Pterygota</taxon>
        <taxon>Neoptera</taxon>
        <taxon>Endopterygota</taxon>
        <taxon>Diptera</taxon>
        <taxon>Nematocera</taxon>
        <taxon>Culicoidea</taxon>
        <taxon>Culicidae</taxon>
        <taxon>Culicinae</taxon>
        <taxon>Culicini</taxon>
        <taxon>Culex</taxon>
        <taxon>Culex</taxon>
    </lineage>
</organism>
<accession>A0A8D8BF88</accession>
<dbReference type="AlphaFoldDB" id="A0A8D8BF88"/>
<sequence length="102" mass="11150">MVQILGGPGDDQQGGGRDAFADHQDGQLRTGPRHQHQQTVHPVLELDRAGEIRQHLVPVHGQGVFVNIDGRQQLIRGNLRKLKQGREFGIPNGCVCVSVCAE</sequence>